<evidence type="ECO:0000256" key="3">
    <source>
        <dbReference type="ARBA" id="ARBA00021330"/>
    </source>
</evidence>
<dbReference type="PANTHER" id="PTHR21404:SF3">
    <property type="entry name" value="SMALL RNA 2'-O-METHYLTRANSFERASE"/>
    <property type="match status" value="1"/>
</dbReference>
<dbReference type="Gene3D" id="3.40.50.150">
    <property type="entry name" value="Vaccinia Virus protein VP39"/>
    <property type="match status" value="1"/>
</dbReference>
<dbReference type="EC" id="2.1.1.386" evidence="11"/>
<keyword evidence="5" id="KW-0808">Transferase</keyword>
<reference evidence="15" key="1">
    <citation type="submission" date="2025-08" db="UniProtKB">
        <authorList>
            <consortium name="RefSeq"/>
        </authorList>
    </citation>
    <scope>IDENTIFICATION</scope>
    <source>
        <tissue evidence="15">Entire body</tissue>
    </source>
</reference>
<dbReference type="InParanoid" id="A0A7F5R4C0"/>
<dbReference type="GO" id="GO:0005737">
    <property type="term" value="C:cytoplasm"/>
    <property type="evidence" value="ECO:0007669"/>
    <property type="project" value="TreeGrafter"/>
</dbReference>
<dbReference type="GO" id="GO:0003723">
    <property type="term" value="F:RNA binding"/>
    <property type="evidence" value="ECO:0007669"/>
    <property type="project" value="UniProtKB-KW"/>
</dbReference>
<protein>
    <recommendedName>
        <fullName evidence="3">Small RNA 2'-O-methyltransferase</fullName>
        <ecNumber evidence="11">2.1.1.386</ecNumber>
    </recommendedName>
</protein>
<evidence type="ECO:0000313" key="14">
    <source>
        <dbReference type="Proteomes" id="UP000192223"/>
    </source>
</evidence>
<dbReference type="PANTHER" id="PTHR21404">
    <property type="entry name" value="HEN1"/>
    <property type="match status" value="1"/>
</dbReference>
<dbReference type="SUPFAM" id="SSF53335">
    <property type="entry name" value="S-adenosyl-L-methionine-dependent methyltransferases"/>
    <property type="match status" value="1"/>
</dbReference>
<dbReference type="GO" id="GO:0005634">
    <property type="term" value="C:nucleus"/>
    <property type="evidence" value="ECO:0007669"/>
    <property type="project" value="TreeGrafter"/>
</dbReference>
<evidence type="ECO:0000313" key="15">
    <source>
        <dbReference type="RefSeq" id="XP_025830677.1"/>
    </source>
</evidence>
<sequence>MILLFHAAYFLFKFLFRNYKCFQFHRQKSALLALQCTCSSFEKTQDAENNLLFDPPVYKQRYSAVQQILLDYRWKKYMRKVVEFGCAEFRMFIYLKNLLSIEKVVFVDIAEDILVENSFKIKPLTIDYLKRRANPLVVDVYAGSVSSPDANLLHTDAVIAIELIEHLYPDTLDALPYNIFAFMQPKIAVFTTPNADFNILFPNFKKFRHYDHKFEWSKEQFQSWAINITHRFPQYTVYFEDIGFGPKGTEHLGACSQMAVFVKSSLVYDWPFNRALSRFDKSFTLIDQSIGSTDKNSRVKYTCYESYGICTYQSYSAPMYDYEILPKICDYSEGSISHYEDTYYKFIESIEYPYIAETTSSDEVLMNEILYSVHLLGRVNGRYYNNDRERSEIPLLDIVCNQQRFVTSIPEVSAVLQKAGYKLESCVDSFTNETIQCVIYEPEMEANSSSSYAEESDYIGESEWESVGESERGWNRVDDGEQQFIADAQINAENVVEEIINKIDDVNSIPSQSSSEWNTEETCTSKDTTKESSRCNSDFLDLQTNVIEIEQVVETGCKHPKIEIPSIIRKKYESSPLLKTKLEGHLKIDITKENSTTLKNGLVKDITVPKRNKDEPRNTSEDPSATVKKGKIKECVDFSGGRRSPSPDIEDVIVPSGSNVKRRKKQKRNAGECQLNRREEDDEILNERVNVDIVNAEVNLINELLDQMPQAVVENGDLVNNNRDFEGNNYPNAARDVEEIQNEDNENQNRVEHVEENEVQQDFENRNENNDRQPLRLRNEVQAVQDAGRDVGEGAEELPEVEQASRDSDTII</sequence>
<dbReference type="GO" id="GO:0046872">
    <property type="term" value="F:metal ion binding"/>
    <property type="evidence" value="ECO:0007669"/>
    <property type="project" value="UniProtKB-KW"/>
</dbReference>
<evidence type="ECO:0000256" key="12">
    <source>
        <dbReference type="ARBA" id="ARBA00048418"/>
    </source>
</evidence>
<dbReference type="OrthoDB" id="2154311at2759"/>
<dbReference type="GO" id="GO:0090486">
    <property type="term" value="F:small RNA 2'-O-methyltransferase activity"/>
    <property type="evidence" value="ECO:0007669"/>
    <property type="project" value="UniProtKB-EC"/>
</dbReference>
<dbReference type="GO" id="GO:0001510">
    <property type="term" value="P:RNA methylation"/>
    <property type="evidence" value="ECO:0007669"/>
    <property type="project" value="InterPro"/>
</dbReference>
<evidence type="ECO:0000256" key="7">
    <source>
        <dbReference type="ARBA" id="ARBA00022723"/>
    </source>
</evidence>
<dbReference type="InterPro" id="IPR026610">
    <property type="entry name" value="Hen1"/>
</dbReference>
<dbReference type="KEGG" id="apln:108742955"/>
<keyword evidence="10" id="KW-0943">RNA-mediated gene silencing</keyword>
<comment type="cofactor">
    <cofactor evidence="1">
        <name>Mg(2+)</name>
        <dbReference type="ChEBI" id="CHEBI:18420"/>
    </cofactor>
</comment>
<evidence type="ECO:0000256" key="10">
    <source>
        <dbReference type="ARBA" id="ARBA00023158"/>
    </source>
</evidence>
<evidence type="ECO:0000256" key="11">
    <source>
        <dbReference type="ARBA" id="ARBA00035025"/>
    </source>
</evidence>
<evidence type="ECO:0000256" key="6">
    <source>
        <dbReference type="ARBA" id="ARBA00022691"/>
    </source>
</evidence>
<dbReference type="GO" id="GO:0034587">
    <property type="term" value="P:piRNA processing"/>
    <property type="evidence" value="ECO:0007669"/>
    <property type="project" value="TreeGrafter"/>
</dbReference>
<organism evidence="14 15">
    <name type="scientific">Agrilus planipennis</name>
    <name type="common">Emerald ash borer</name>
    <name type="synonym">Agrilus marcopoli</name>
    <dbReference type="NCBI Taxonomy" id="224129"/>
    <lineage>
        <taxon>Eukaryota</taxon>
        <taxon>Metazoa</taxon>
        <taxon>Ecdysozoa</taxon>
        <taxon>Arthropoda</taxon>
        <taxon>Hexapoda</taxon>
        <taxon>Insecta</taxon>
        <taxon>Pterygota</taxon>
        <taxon>Neoptera</taxon>
        <taxon>Endopterygota</taxon>
        <taxon>Coleoptera</taxon>
        <taxon>Polyphaga</taxon>
        <taxon>Elateriformia</taxon>
        <taxon>Buprestoidea</taxon>
        <taxon>Buprestidae</taxon>
        <taxon>Agrilinae</taxon>
        <taxon>Agrilus</taxon>
    </lineage>
</organism>
<dbReference type="RefSeq" id="XP_025830677.1">
    <property type="nucleotide sequence ID" value="XM_025974892.1"/>
</dbReference>
<dbReference type="GO" id="GO:0030422">
    <property type="term" value="P:siRNA processing"/>
    <property type="evidence" value="ECO:0007669"/>
    <property type="project" value="TreeGrafter"/>
</dbReference>
<comment type="similarity">
    <text evidence="2">Belongs to the methyltransferase superfamily. HEN1 family.</text>
</comment>
<evidence type="ECO:0000256" key="5">
    <source>
        <dbReference type="ARBA" id="ARBA00022679"/>
    </source>
</evidence>
<proteinExistence type="inferred from homology"/>
<feature type="region of interest" description="Disordered" evidence="13">
    <location>
        <begin position="510"/>
        <end position="530"/>
    </location>
</feature>
<evidence type="ECO:0000256" key="4">
    <source>
        <dbReference type="ARBA" id="ARBA00022603"/>
    </source>
</evidence>
<keyword evidence="4" id="KW-0489">Methyltransferase</keyword>
<evidence type="ECO:0000256" key="2">
    <source>
        <dbReference type="ARBA" id="ARBA00009026"/>
    </source>
</evidence>
<evidence type="ECO:0000256" key="8">
    <source>
        <dbReference type="ARBA" id="ARBA00022842"/>
    </source>
</evidence>
<feature type="compositionally biased region" description="Basic and acidic residues" evidence="13">
    <location>
        <begin position="803"/>
        <end position="812"/>
    </location>
</feature>
<evidence type="ECO:0000256" key="13">
    <source>
        <dbReference type="SAM" id="MobiDB-lite"/>
    </source>
</evidence>
<keyword evidence="9" id="KW-0694">RNA-binding</keyword>
<feature type="compositionally biased region" description="Basic and acidic residues" evidence="13">
    <location>
        <begin position="763"/>
        <end position="779"/>
    </location>
</feature>
<comment type="catalytic activity">
    <reaction evidence="12">
        <text>small RNA 3'-end nucleotide + S-adenosyl-L-methionine = small RNA 3'-end 2'-O-methylnucleotide + S-adenosyl-L-homocysteine + H(+)</text>
        <dbReference type="Rhea" id="RHEA:37887"/>
        <dbReference type="Rhea" id="RHEA-COMP:10415"/>
        <dbReference type="Rhea" id="RHEA-COMP:10416"/>
        <dbReference type="ChEBI" id="CHEBI:15378"/>
        <dbReference type="ChEBI" id="CHEBI:57856"/>
        <dbReference type="ChEBI" id="CHEBI:59789"/>
        <dbReference type="ChEBI" id="CHEBI:74896"/>
        <dbReference type="ChEBI" id="CHEBI:74898"/>
        <dbReference type="EC" id="2.1.1.386"/>
    </reaction>
</comment>
<keyword evidence="6" id="KW-0949">S-adenosyl-L-methionine</keyword>
<keyword evidence="8" id="KW-0460">Magnesium</keyword>
<keyword evidence="14" id="KW-1185">Reference proteome</keyword>
<dbReference type="Proteomes" id="UP000192223">
    <property type="component" value="Unplaced"/>
</dbReference>
<accession>A0A7F5R4C0</accession>
<feature type="compositionally biased region" description="Basic and acidic residues" evidence="13">
    <location>
        <begin position="607"/>
        <end position="620"/>
    </location>
</feature>
<evidence type="ECO:0000256" key="1">
    <source>
        <dbReference type="ARBA" id="ARBA00001946"/>
    </source>
</evidence>
<gene>
    <name evidence="15" type="primary">LOC108742955</name>
</gene>
<evidence type="ECO:0000256" key="9">
    <source>
        <dbReference type="ARBA" id="ARBA00022884"/>
    </source>
</evidence>
<feature type="compositionally biased region" description="Polar residues" evidence="13">
    <location>
        <begin position="510"/>
        <end position="522"/>
    </location>
</feature>
<feature type="region of interest" description="Disordered" evidence="13">
    <location>
        <begin position="602"/>
        <end position="631"/>
    </location>
</feature>
<dbReference type="GeneID" id="108742955"/>
<name>A0A7F5R4C0_AGRPL</name>
<dbReference type="AlphaFoldDB" id="A0A7F5R4C0"/>
<feature type="region of interest" description="Disordered" evidence="13">
    <location>
        <begin position="763"/>
        <end position="812"/>
    </location>
</feature>
<dbReference type="InterPro" id="IPR029063">
    <property type="entry name" value="SAM-dependent_MTases_sf"/>
</dbReference>
<keyword evidence="7" id="KW-0479">Metal-binding</keyword>